<organism evidence="2 3">
    <name type="scientific">Vespula squamosa</name>
    <name type="common">Southern yellow jacket</name>
    <name type="synonym">Wasp</name>
    <dbReference type="NCBI Taxonomy" id="30214"/>
    <lineage>
        <taxon>Eukaryota</taxon>
        <taxon>Metazoa</taxon>
        <taxon>Ecdysozoa</taxon>
        <taxon>Arthropoda</taxon>
        <taxon>Hexapoda</taxon>
        <taxon>Insecta</taxon>
        <taxon>Pterygota</taxon>
        <taxon>Neoptera</taxon>
        <taxon>Endopterygota</taxon>
        <taxon>Hymenoptera</taxon>
        <taxon>Apocrita</taxon>
        <taxon>Aculeata</taxon>
        <taxon>Vespoidea</taxon>
        <taxon>Vespidae</taxon>
        <taxon>Vespinae</taxon>
        <taxon>Vespula</taxon>
    </lineage>
</organism>
<proteinExistence type="predicted"/>
<accession>A0ABD1ZYP1</accession>
<feature type="non-terminal residue" evidence="2">
    <location>
        <position position="1"/>
    </location>
</feature>
<dbReference type="EMBL" id="JAUDFV010000158">
    <property type="protein sequence ID" value="KAL2713471.1"/>
    <property type="molecule type" value="Genomic_DNA"/>
</dbReference>
<protein>
    <submittedName>
        <fullName evidence="2">Uncharacterized protein</fullName>
    </submittedName>
</protein>
<gene>
    <name evidence="2" type="ORF">V1478_017169</name>
</gene>
<feature type="region of interest" description="Disordered" evidence="1">
    <location>
        <begin position="42"/>
        <end position="101"/>
    </location>
</feature>
<keyword evidence="3" id="KW-1185">Reference proteome</keyword>
<evidence type="ECO:0000256" key="1">
    <source>
        <dbReference type="SAM" id="MobiDB-lite"/>
    </source>
</evidence>
<evidence type="ECO:0000313" key="2">
    <source>
        <dbReference type="EMBL" id="KAL2713471.1"/>
    </source>
</evidence>
<name>A0ABD1ZYP1_VESSQ</name>
<evidence type="ECO:0000313" key="3">
    <source>
        <dbReference type="Proteomes" id="UP001607302"/>
    </source>
</evidence>
<dbReference type="AlphaFoldDB" id="A0ABD1ZYP1"/>
<sequence length="185" mass="20026">ERKEVKSIRLLSSTVCSSAKRNHVGSQDGAGPDARDLAKAYLSRVSSSAAGGTSRRLTKRKEGKREEKSAEAGEDELSYETRKNLGSVDETSEEKRKKERKKGFLVPIDGRRSHQLFLLTWACPGCILRVRHVVGSGVGVGDGDACSGRCGFRRVTTLGYGVSRWPSVEGAPRGLIGAPRIDPIT</sequence>
<dbReference type="Proteomes" id="UP001607302">
    <property type="component" value="Unassembled WGS sequence"/>
</dbReference>
<reference evidence="2 3" key="1">
    <citation type="journal article" date="2024" name="Ann. Entomol. Soc. Am.">
        <title>Genomic analyses of the southern and eastern yellowjacket wasps (Hymenoptera: Vespidae) reveal evolutionary signatures of social life.</title>
        <authorList>
            <person name="Catto M.A."/>
            <person name="Caine P.B."/>
            <person name="Orr S.E."/>
            <person name="Hunt B.G."/>
            <person name="Goodisman M.A.D."/>
        </authorList>
    </citation>
    <scope>NUCLEOTIDE SEQUENCE [LARGE SCALE GENOMIC DNA]</scope>
    <source>
        <strain evidence="2">233</strain>
        <tissue evidence="2">Head and thorax</tissue>
    </source>
</reference>
<feature type="region of interest" description="Disordered" evidence="1">
    <location>
        <begin position="18"/>
        <end position="37"/>
    </location>
</feature>
<comment type="caution">
    <text evidence="2">The sequence shown here is derived from an EMBL/GenBank/DDBJ whole genome shotgun (WGS) entry which is preliminary data.</text>
</comment>